<protein>
    <submittedName>
        <fullName evidence="1">Uncharacterized protein</fullName>
    </submittedName>
</protein>
<dbReference type="AlphaFoldDB" id="A0A173ZA30"/>
<dbReference type="EMBL" id="CYZO01000007">
    <property type="protein sequence ID" value="CUN72787.1"/>
    <property type="molecule type" value="Genomic_DNA"/>
</dbReference>
<organism evidence="1 3">
    <name type="scientific">[Ruminococcus] torques</name>
    <dbReference type="NCBI Taxonomy" id="33039"/>
    <lineage>
        <taxon>Bacteria</taxon>
        <taxon>Bacillati</taxon>
        <taxon>Bacillota</taxon>
        <taxon>Clostridia</taxon>
        <taxon>Lachnospirales</taxon>
        <taxon>Lachnospiraceae</taxon>
        <taxon>Mediterraneibacter</taxon>
    </lineage>
</organism>
<evidence type="ECO:0000313" key="2">
    <source>
        <dbReference type="EMBL" id="RYS80854.1"/>
    </source>
</evidence>
<sequence length="108" mass="12322">MADAVIDLPENDPAIDRAVKIIEENLIKEMPDCHVTSLHENDAGYAPLLQKYEDKGLETLIIDMDFYVEEDAEPGVFTPGTSYEGYSWMFTRESKDDTWTLEENGFLL</sequence>
<dbReference type="Proteomes" id="UP000292665">
    <property type="component" value="Unassembled WGS sequence"/>
</dbReference>
<reference evidence="2 4" key="2">
    <citation type="journal article" date="2019" name="Science, e1252229">
        <title>Invertible promoters mediate bacterial phase variation, antibiotic resistance, and host adaptation in the gut.</title>
        <authorList>
            <person name="Jiang X."/>
            <person name="Hall A.B."/>
            <person name="Arthur T.D."/>
            <person name="Plichta D.R."/>
            <person name="Covington C.T."/>
            <person name="Poyet M."/>
            <person name="Crothers J."/>
            <person name="Moses P.L."/>
            <person name="Tolonen A.C."/>
            <person name="Vlamakis H."/>
            <person name="Alm E.J."/>
            <person name="Xavier R.J."/>
        </authorList>
    </citation>
    <scope>NUCLEOTIDE SEQUENCE [LARGE SCALE GENOMIC DNA]</scope>
    <source>
        <strain evidence="4">aa_0143</strain>
        <strain evidence="2">Aa_0143</strain>
    </source>
</reference>
<proteinExistence type="predicted"/>
<gene>
    <name evidence="2" type="ORF">EAI93_04930</name>
    <name evidence="1" type="ORF">ERS852456_00657</name>
</gene>
<name>A0A173ZA30_9FIRM</name>
<reference evidence="1 3" key="1">
    <citation type="submission" date="2015-09" db="EMBL/GenBank/DDBJ databases">
        <authorList>
            <consortium name="Pathogen Informatics"/>
        </authorList>
    </citation>
    <scope>NUCLEOTIDE SEQUENCE [LARGE SCALE GENOMIC DNA]</scope>
    <source>
        <strain evidence="1 3">2789STDY5834841</strain>
    </source>
</reference>
<evidence type="ECO:0000313" key="4">
    <source>
        <dbReference type="Proteomes" id="UP000292665"/>
    </source>
</evidence>
<dbReference type="RefSeq" id="WP_009243363.1">
    <property type="nucleotide sequence ID" value="NZ_AP028249.1"/>
</dbReference>
<evidence type="ECO:0000313" key="1">
    <source>
        <dbReference type="EMBL" id="CUN72787.1"/>
    </source>
</evidence>
<dbReference type="GeneID" id="97329507"/>
<accession>A0A173ZA30</accession>
<dbReference type="EMBL" id="RCYR01000006">
    <property type="protein sequence ID" value="RYS80854.1"/>
    <property type="molecule type" value="Genomic_DNA"/>
</dbReference>
<evidence type="ECO:0000313" key="3">
    <source>
        <dbReference type="Proteomes" id="UP000095787"/>
    </source>
</evidence>
<dbReference type="Proteomes" id="UP000095787">
    <property type="component" value="Unassembled WGS sequence"/>
</dbReference>